<protein>
    <submittedName>
        <fullName evidence="2 3">Uncharacterized protein</fullName>
    </submittedName>
</protein>
<evidence type="ECO:0000313" key="3">
    <source>
        <dbReference type="EnsemblPlants" id="PNT64393"/>
    </source>
</evidence>
<evidence type="ECO:0000256" key="1">
    <source>
        <dbReference type="SAM" id="MobiDB-lite"/>
    </source>
</evidence>
<feature type="region of interest" description="Disordered" evidence="1">
    <location>
        <begin position="61"/>
        <end position="83"/>
    </location>
</feature>
<name>A0A2K2CQX0_BRADI</name>
<evidence type="ECO:0000313" key="2">
    <source>
        <dbReference type="EMBL" id="PNT64393.1"/>
    </source>
</evidence>
<accession>A0A2K2CQX0</accession>
<dbReference type="Gramene" id="PNT64393">
    <property type="protein sequence ID" value="PNT64393"/>
    <property type="gene ID" value="BRADI_4g28089v3"/>
</dbReference>
<dbReference type="EMBL" id="CM000883">
    <property type="protein sequence ID" value="PNT64393.1"/>
    <property type="molecule type" value="Genomic_DNA"/>
</dbReference>
<sequence>LQFFLAAPPSTPATRGAAALFSHTRDSHRLLISQALDLKPRCISPQSIRLHVLLPLLHTKAPGRPSLHFTSASPDATAGRHQP</sequence>
<reference evidence="3" key="3">
    <citation type="submission" date="2018-08" db="UniProtKB">
        <authorList>
            <consortium name="EnsemblPlants"/>
        </authorList>
    </citation>
    <scope>IDENTIFICATION</scope>
    <source>
        <strain evidence="3">cv. Bd21</strain>
    </source>
</reference>
<organism evidence="2">
    <name type="scientific">Brachypodium distachyon</name>
    <name type="common">Purple false brome</name>
    <name type="synonym">Trachynia distachya</name>
    <dbReference type="NCBI Taxonomy" id="15368"/>
    <lineage>
        <taxon>Eukaryota</taxon>
        <taxon>Viridiplantae</taxon>
        <taxon>Streptophyta</taxon>
        <taxon>Embryophyta</taxon>
        <taxon>Tracheophyta</taxon>
        <taxon>Spermatophyta</taxon>
        <taxon>Magnoliopsida</taxon>
        <taxon>Liliopsida</taxon>
        <taxon>Poales</taxon>
        <taxon>Poaceae</taxon>
        <taxon>BOP clade</taxon>
        <taxon>Pooideae</taxon>
        <taxon>Stipodae</taxon>
        <taxon>Brachypodieae</taxon>
        <taxon>Brachypodium</taxon>
    </lineage>
</organism>
<gene>
    <name evidence="2" type="ORF">BRADI_4g28089v3</name>
</gene>
<dbReference type="InParanoid" id="A0A2K2CQX0"/>
<reference evidence="2" key="2">
    <citation type="submission" date="2017-06" db="EMBL/GenBank/DDBJ databases">
        <title>WGS assembly of Brachypodium distachyon.</title>
        <authorList>
            <consortium name="The International Brachypodium Initiative"/>
            <person name="Lucas S."/>
            <person name="Harmon-Smith M."/>
            <person name="Lail K."/>
            <person name="Tice H."/>
            <person name="Grimwood J."/>
            <person name="Bruce D."/>
            <person name="Barry K."/>
            <person name="Shu S."/>
            <person name="Lindquist E."/>
            <person name="Wang M."/>
            <person name="Pitluck S."/>
            <person name="Vogel J.P."/>
            <person name="Garvin D.F."/>
            <person name="Mockler T.C."/>
            <person name="Schmutz J."/>
            <person name="Rokhsar D."/>
            <person name="Bevan M.W."/>
        </authorList>
    </citation>
    <scope>NUCLEOTIDE SEQUENCE</scope>
    <source>
        <strain evidence="2">Bd21</strain>
    </source>
</reference>
<reference evidence="2 3" key="1">
    <citation type="journal article" date="2010" name="Nature">
        <title>Genome sequencing and analysis of the model grass Brachypodium distachyon.</title>
        <authorList>
            <consortium name="International Brachypodium Initiative"/>
        </authorList>
    </citation>
    <scope>NUCLEOTIDE SEQUENCE [LARGE SCALE GENOMIC DNA]</scope>
    <source>
        <strain evidence="2 3">Bd21</strain>
    </source>
</reference>
<dbReference type="Proteomes" id="UP000008810">
    <property type="component" value="Chromosome 4"/>
</dbReference>
<evidence type="ECO:0000313" key="4">
    <source>
        <dbReference type="Proteomes" id="UP000008810"/>
    </source>
</evidence>
<keyword evidence="4" id="KW-1185">Reference proteome</keyword>
<proteinExistence type="predicted"/>
<dbReference type="AlphaFoldDB" id="A0A2K2CQX0"/>
<dbReference type="EnsemblPlants" id="PNT64393">
    <property type="protein sequence ID" value="PNT64393"/>
    <property type="gene ID" value="BRADI_4g28089v3"/>
</dbReference>
<feature type="non-terminal residue" evidence="2">
    <location>
        <position position="1"/>
    </location>
</feature>